<dbReference type="EMBL" id="JQFZ01000229">
    <property type="protein sequence ID" value="KGO54344.1"/>
    <property type="molecule type" value="Genomic_DNA"/>
</dbReference>
<comment type="similarity">
    <text evidence="1">Belongs to the NADH:flavin oxidoreductase/NADH oxidase family.</text>
</comment>
<dbReference type="GeneID" id="27676526"/>
<evidence type="ECO:0000256" key="3">
    <source>
        <dbReference type="ARBA" id="ARBA00022643"/>
    </source>
</evidence>
<organism evidence="6 7">
    <name type="scientific">Penicillium expansum</name>
    <name type="common">Blue mold rot fungus</name>
    <dbReference type="NCBI Taxonomy" id="27334"/>
    <lineage>
        <taxon>Eukaryota</taxon>
        <taxon>Fungi</taxon>
        <taxon>Dikarya</taxon>
        <taxon>Ascomycota</taxon>
        <taxon>Pezizomycotina</taxon>
        <taxon>Eurotiomycetes</taxon>
        <taxon>Eurotiomycetidae</taxon>
        <taxon>Eurotiales</taxon>
        <taxon>Aspergillaceae</taxon>
        <taxon>Penicillium</taxon>
    </lineage>
</organism>
<gene>
    <name evidence="6" type="ORF">PEX2_038320</name>
</gene>
<sequence length="446" mass="48770">MSSTPRFQCADVDPNPLAQPLPFSFSRRSAPNRFLKGAMSERLASFSLADIESRGIPSLELIHAYKIWGESSIGINLTGNVMIDADHLEAAGNPVIPRNAEFSGLRFDRFRELATAGKAKGSLIIAQVGHPGRQTPGDIQPNPISASDVQLTSSSLGREFGKPRAASEEDIANVIDGFAHAAEYLEKAGFDGIELHGAHGYLLSQFLSPTTNLRTDKYGGDLKNRMRLILEVRDEIAKRVSDTFIVGIKVNSVEFQEKGFQPEEARELCKALEEHKFDFVELSGGTYEKWVQVDAQRQSTVAREAFFLEFAKAVVPGLSKTKTYVTGGFKTVEGMLGALDTVDGVGLGRPLCQEPNFCAQILSGQIKGAMLQKLDLEQFSVTAGAAGLQIKQMGQNLQPIDLSVQRNVAKLFGSLLKWKAEQEKNAEAYEFPALDDYSLAYDATVF</sequence>
<dbReference type="VEuPathDB" id="FungiDB:PEXP_018080"/>
<name>A0A0A2JG36_PENEN</name>
<keyword evidence="7" id="KW-1185">Reference proteome</keyword>
<dbReference type="Gene3D" id="3.20.20.70">
    <property type="entry name" value="Aldolase class I"/>
    <property type="match status" value="1"/>
</dbReference>
<dbReference type="SUPFAM" id="SSF51395">
    <property type="entry name" value="FMN-linked oxidoreductases"/>
    <property type="match status" value="1"/>
</dbReference>
<evidence type="ECO:0000313" key="6">
    <source>
        <dbReference type="EMBL" id="KGO54344.1"/>
    </source>
</evidence>
<evidence type="ECO:0000256" key="1">
    <source>
        <dbReference type="ARBA" id="ARBA00005979"/>
    </source>
</evidence>
<reference evidence="6 7" key="1">
    <citation type="journal article" date="2015" name="Mol. Plant Microbe Interact.">
        <title>Genome, transcriptome, and functional analyses of Penicillium expansum provide new insights into secondary metabolism and pathogenicity.</title>
        <authorList>
            <person name="Ballester A.R."/>
            <person name="Marcet-Houben M."/>
            <person name="Levin E."/>
            <person name="Sela N."/>
            <person name="Selma-Lazaro C."/>
            <person name="Carmona L."/>
            <person name="Wisniewski M."/>
            <person name="Droby S."/>
            <person name="Gonzalez-Candelas L."/>
            <person name="Gabaldon T."/>
        </authorList>
    </citation>
    <scope>NUCLEOTIDE SEQUENCE [LARGE SCALE GENOMIC DNA]</scope>
    <source>
        <strain evidence="6 7">MD-8</strain>
    </source>
</reference>
<keyword evidence="4" id="KW-0560">Oxidoreductase</keyword>
<dbReference type="InterPro" id="IPR001155">
    <property type="entry name" value="OxRdtase_FMN_N"/>
</dbReference>
<dbReference type="Proteomes" id="UP000030143">
    <property type="component" value="Unassembled WGS sequence"/>
</dbReference>
<dbReference type="PANTHER" id="PTHR43656">
    <property type="entry name" value="BINDING OXIDOREDUCTASE, PUTATIVE (AFU_ORTHOLOGUE AFUA_2G08260)-RELATED"/>
    <property type="match status" value="1"/>
</dbReference>
<dbReference type="GO" id="GO:0010181">
    <property type="term" value="F:FMN binding"/>
    <property type="evidence" value="ECO:0007669"/>
    <property type="project" value="InterPro"/>
</dbReference>
<evidence type="ECO:0000313" key="7">
    <source>
        <dbReference type="Proteomes" id="UP000030143"/>
    </source>
</evidence>
<dbReference type="AlphaFoldDB" id="A0A0A2JG36"/>
<keyword evidence="2" id="KW-0285">Flavoprotein</keyword>
<evidence type="ECO:0000256" key="4">
    <source>
        <dbReference type="ARBA" id="ARBA00023002"/>
    </source>
</evidence>
<accession>A0A0A2JG36</accession>
<dbReference type="STRING" id="27334.A0A0A2JG36"/>
<evidence type="ECO:0000256" key="2">
    <source>
        <dbReference type="ARBA" id="ARBA00022630"/>
    </source>
</evidence>
<dbReference type="Pfam" id="PF00724">
    <property type="entry name" value="Oxidored_FMN"/>
    <property type="match status" value="1"/>
</dbReference>
<comment type="caution">
    <text evidence="6">The sequence shown here is derived from an EMBL/GenBank/DDBJ whole genome shotgun (WGS) entry which is preliminary data.</text>
</comment>
<dbReference type="CDD" id="cd04733">
    <property type="entry name" value="OYE_like_2_FMN"/>
    <property type="match status" value="1"/>
</dbReference>
<dbReference type="RefSeq" id="XP_016596812.1">
    <property type="nucleotide sequence ID" value="XM_016741107.1"/>
</dbReference>
<feature type="domain" description="NADH:flavin oxidoreductase/NADH oxidase N-terminal" evidence="5">
    <location>
        <begin position="108"/>
        <end position="364"/>
    </location>
</feature>
<dbReference type="GO" id="GO:0016491">
    <property type="term" value="F:oxidoreductase activity"/>
    <property type="evidence" value="ECO:0007669"/>
    <property type="project" value="UniProtKB-KW"/>
</dbReference>
<dbReference type="InterPro" id="IPR051799">
    <property type="entry name" value="NADH_flavin_oxidoreductase"/>
</dbReference>
<protein>
    <submittedName>
        <fullName evidence="6">Aldolase-type TIM barrel</fullName>
    </submittedName>
</protein>
<proteinExistence type="inferred from homology"/>
<dbReference type="PANTHER" id="PTHR43656:SF5">
    <property type="entry name" value="NADH:FLAVIN OXIDOREDUCTASE_NADH OXIDASE N-TERMINAL DOMAIN-CONTAINING PROTEIN"/>
    <property type="match status" value="1"/>
</dbReference>
<dbReference type="InterPro" id="IPR013785">
    <property type="entry name" value="Aldolase_TIM"/>
</dbReference>
<dbReference type="HOGENOM" id="CLU_012153_6_3_1"/>
<keyword evidence="3" id="KW-0288">FMN</keyword>
<evidence type="ECO:0000259" key="5">
    <source>
        <dbReference type="Pfam" id="PF00724"/>
    </source>
</evidence>